<dbReference type="AlphaFoldDB" id="A0A1H3L6V2"/>
<proteinExistence type="predicted"/>
<accession>A0A1H3L6V2</accession>
<gene>
    <name evidence="1" type="ORF">SAMN05421504_10688</name>
</gene>
<sequence length="237" mass="25494">MASPTSDTDVFIQVGAASVAKDVVPDLLWAAYGGGTQFDVKGRQKDGKPKNSLLRKGVNAAVGTALFLSTADDSVDSAGNPAPPKLVVFGKQADCLACRYVDCLITETLDNQIWVLAPRGLVLVAWRPDEGEHSPPKGSSLLGKALWVGKAVAEAGVDTVKILSGREIESRDKWAHGRFEAKVEVPIADIAGIGREIRDRRPCVRLSLRDGSGFDFFFAPEQPEVHDWMIALARSGR</sequence>
<evidence type="ECO:0000313" key="1">
    <source>
        <dbReference type="EMBL" id="SDY60070.1"/>
    </source>
</evidence>
<organism evidence="1 2">
    <name type="scientific">Amycolatopsis xylanica</name>
    <dbReference type="NCBI Taxonomy" id="589385"/>
    <lineage>
        <taxon>Bacteria</taxon>
        <taxon>Bacillati</taxon>
        <taxon>Actinomycetota</taxon>
        <taxon>Actinomycetes</taxon>
        <taxon>Pseudonocardiales</taxon>
        <taxon>Pseudonocardiaceae</taxon>
        <taxon>Amycolatopsis</taxon>
    </lineage>
</organism>
<dbReference type="STRING" id="589385.SAMN05421504_10688"/>
<keyword evidence="2" id="KW-1185">Reference proteome</keyword>
<dbReference type="EMBL" id="FNON01000006">
    <property type="protein sequence ID" value="SDY60070.1"/>
    <property type="molecule type" value="Genomic_DNA"/>
</dbReference>
<name>A0A1H3L6V2_9PSEU</name>
<evidence type="ECO:0000313" key="2">
    <source>
        <dbReference type="Proteomes" id="UP000199515"/>
    </source>
</evidence>
<dbReference type="Proteomes" id="UP000199515">
    <property type="component" value="Unassembled WGS sequence"/>
</dbReference>
<reference evidence="1 2" key="1">
    <citation type="submission" date="2016-10" db="EMBL/GenBank/DDBJ databases">
        <authorList>
            <person name="de Groot N.N."/>
        </authorList>
    </citation>
    <scope>NUCLEOTIDE SEQUENCE [LARGE SCALE GENOMIC DNA]</scope>
    <source>
        <strain evidence="1 2">CPCC 202699</strain>
    </source>
</reference>
<protein>
    <submittedName>
        <fullName evidence="1">Uncharacterized protein</fullName>
    </submittedName>
</protein>